<protein>
    <recommendedName>
        <fullName evidence="1">F-box domain-containing protein</fullName>
    </recommendedName>
</protein>
<dbReference type="Gene3D" id="1.20.1280.50">
    <property type="match status" value="1"/>
</dbReference>
<sequence length="80" mass="9390">MELCDFMSQKLANDDTIIPLTETTEEYSSLTLNNLPFDILFTICTYLDLRSLVRLSSTCRYLYDKCLHPLQFQTLNLQPY</sequence>
<dbReference type="AlphaFoldDB" id="A0A8S2YIE7"/>
<reference evidence="2" key="1">
    <citation type="submission" date="2021-02" db="EMBL/GenBank/DDBJ databases">
        <authorList>
            <person name="Nowell W R."/>
        </authorList>
    </citation>
    <scope>NUCLEOTIDE SEQUENCE</scope>
</reference>
<dbReference type="SUPFAM" id="SSF81383">
    <property type="entry name" value="F-box domain"/>
    <property type="match status" value="1"/>
</dbReference>
<evidence type="ECO:0000259" key="1">
    <source>
        <dbReference type="PROSITE" id="PS50181"/>
    </source>
</evidence>
<dbReference type="PROSITE" id="PS50181">
    <property type="entry name" value="FBOX"/>
    <property type="match status" value="1"/>
</dbReference>
<name>A0A8S2YIE7_9BILA</name>
<dbReference type="SMART" id="SM00256">
    <property type="entry name" value="FBOX"/>
    <property type="match status" value="1"/>
</dbReference>
<comment type="caution">
    <text evidence="2">The sequence shown here is derived from an EMBL/GenBank/DDBJ whole genome shotgun (WGS) entry which is preliminary data.</text>
</comment>
<organism evidence="2 3">
    <name type="scientific">Didymodactylos carnosus</name>
    <dbReference type="NCBI Taxonomy" id="1234261"/>
    <lineage>
        <taxon>Eukaryota</taxon>
        <taxon>Metazoa</taxon>
        <taxon>Spiralia</taxon>
        <taxon>Gnathifera</taxon>
        <taxon>Rotifera</taxon>
        <taxon>Eurotatoria</taxon>
        <taxon>Bdelloidea</taxon>
        <taxon>Philodinida</taxon>
        <taxon>Philodinidae</taxon>
        <taxon>Didymodactylos</taxon>
    </lineage>
</organism>
<dbReference type="Proteomes" id="UP000682733">
    <property type="component" value="Unassembled WGS sequence"/>
</dbReference>
<accession>A0A8S2YIE7</accession>
<dbReference type="Pfam" id="PF12937">
    <property type="entry name" value="F-box-like"/>
    <property type="match status" value="1"/>
</dbReference>
<evidence type="ECO:0000313" key="2">
    <source>
        <dbReference type="EMBL" id="CAF4557613.1"/>
    </source>
</evidence>
<gene>
    <name evidence="2" type="ORF">TMI583_LOCUS49833</name>
</gene>
<feature type="non-terminal residue" evidence="2">
    <location>
        <position position="80"/>
    </location>
</feature>
<dbReference type="EMBL" id="CAJOBA010112476">
    <property type="protein sequence ID" value="CAF4557613.1"/>
    <property type="molecule type" value="Genomic_DNA"/>
</dbReference>
<evidence type="ECO:0000313" key="3">
    <source>
        <dbReference type="Proteomes" id="UP000682733"/>
    </source>
</evidence>
<proteinExistence type="predicted"/>
<dbReference type="InterPro" id="IPR001810">
    <property type="entry name" value="F-box_dom"/>
</dbReference>
<dbReference type="InterPro" id="IPR036047">
    <property type="entry name" value="F-box-like_dom_sf"/>
</dbReference>
<feature type="domain" description="F-box" evidence="1">
    <location>
        <begin position="29"/>
        <end position="75"/>
    </location>
</feature>